<feature type="compositionally biased region" description="Acidic residues" evidence="2">
    <location>
        <begin position="55"/>
        <end position="66"/>
    </location>
</feature>
<dbReference type="EMBL" id="LR877155">
    <property type="protein sequence ID" value="CAD2218361.1"/>
    <property type="molecule type" value="Genomic_DNA"/>
</dbReference>
<gene>
    <name evidence="4" type="ORF">ADEAN_000584900</name>
</gene>
<evidence type="ECO:0000313" key="4">
    <source>
        <dbReference type="EMBL" id="CAD2218361.1"/>
    </source>
</evidence>
<feature type="domain" description="TFIIS N-terminal" evidence="3">
    <location>
        <begin position="297"/>
        <end position="332"/>
    </location>
</feature>
<dbReference type="VEuPathDB" id="TriTrypDB:ADEAN_000584900"/>
<dbReference type="Proteomes" id="UP000515908">
    <property type="component" value="Chromosome 11"/>
</dbReference>
<evidence type="ECO:0000256" key="2">
    <source>
        <dbReference type="SAM" id="MobiDB-lite"/>
    </source>
</evidence>
<evidence type="ECO:0000259" key="3">
    <source>
        <dbReference type="Pfam" id="PF08711"/>
    </source>
</evidence>
<proteinExistence type="inferred from homology"/>
<dbReference type="GO" id="GO:0005634">
    <property type="term" value="C:nucleus"/>
    <property type="evidence" value="ECO:0007669"/>
    <property type="project" value="TreeGrafter"/>
</dbReference>
<protein>
    <submittedName>
        <fullName evidence="4">TFIIS helical bundle-like domain containing protein, putative</fullName>
    </submittedName>
</protein>
<dbReference type="SUPFAM" id="SSF47676">
    <property type="entry name" value="Conserved domain common to transcription factors TFIIS, elongin A, CRSP70"/>
    <property type="match status" value="1"/>
</dbReference>
<dbReference type="InterPro" id="IPR051037">
    <property type="entry name" value="RNAPII_TF_IWS1"/>
</dbReference>
<organism evidence="4 5">
    <name type="scientific">Angomonas deanei</name>
    <dbReference type="NCBI Taxonomy" id="59799"/>
    <lineage>
        <taxon>Eukaryota</taxon>
        <taxon>Discoba</taxon>
        <taxon>Euglenozoa</taxon>
        <taxon>Kinetoplastea</taxon>
        <taxon>Metakinetoplastina</taxon>
        <taxon>Trypanosomatida</taxon>
        <taxon>Trypanosomatidae</taxon>
        <taxon>Strigomonadinae</taxon>
        <taxon>Angomonas</taxon>
    </lineage>
</organism>
<dbReference type="OrthoDB" id="266335at2759"/>
<reference evidence="4 5" key="1">
    <citation type="submission" date="2020-08" db="EMBL/GenBank/DDBJ databases">
        <authorList>
            <person name="Newling K."/>
            <person name="Davey J."/>
            <person name="Forrester S."/>
        </authorList>
    </citation>
    <scope>NUCLEOTIDE SEQUENCE [LARGE SCALE GENOMIC DNA]</scope>
    <source>
        <strain evidence="5">Crithidia deanei Carvalho (ATCC PRA-265)</strain>
    </source>
</reference>
<evidence type="ECO:0000256" key="1">
    <source>
        <dbReference type="ARBA" id="ARBA00037992"/>
    </source>
</evidence>
<comment type="similarity">
    <text evidence="1">Belongs to the IWS1 family.</text>
</comment>
<accession>A0A7G2CHA9</accession>
<dbReference type="GO" id="GO:0016973">
    <property type="term" value="P:poly(A)+ mRNA export from nucleus"/>
    <property type="evidence" value="ECO:0007669"/>
    <property type="project" value="TreeGrafter"/>
</dbReference>
<dbReference type="InterPro" id="IPR035441">
    <property type="entry name" value="TFIIS/LEDGF_dom_sf"/>
</dbReference>
<sequence length="427" mass="48254">MEEEDLLGIGVGNQPAEVEQEEDQFDNVLTLLDNPHLQSEAVDFGELKSGAPEEKESDSDREEDGLAEGGDPTNGETMTDEALLAVSDKKEAKKLGKKNYKRWKKLQKKQKKHSSDKHDKKKKSSKRKRDEDEHFNPAEMKMLGEESSPHGGASYRPTGSSRPVKLTGMKPVKVSAEEQKRLADMQAAAVMEKMKKASAADAQALRQGLPPLHRVSIVAEVRHQCARKMLVEHLVKRGILDQLCEWLYDFNAGRPSPLELRSAALDILLQFPLEGEVEEKEDDEKKQSILIDKYYGISLDELRRTDIGKAVNALRQQDELKENRSKCVQLLQRFSRVHRAGREQRGPKSSTVTWKCQRDPTVASPFEAVETSSEALAKKFMRPDPTDPTSYNRYLPWRPRAVVVTNLSGDLHERIQDGGDLNDEEDY</sequence>
<evidence type="ECO:0000313" key="5">
    <source>
        <dbReference type="Proteomes" id="UP000515908"/>
    </source>
</evidence>
<name>A0A7G2CHA9_9TRYP</name>
<feature type="region of interest" description="Disordered" evidence="2">
    <location>
        <begin position="36"/>
        <end position="167"/>
    </location>
</feature>
<dbReference type="AlphaFoldDB" id="A0A7G2CHA9"/>
<feature type="region of interest" description="Disordered" evidence="2">
    <location>
        <begin position="1"/>
        <end position="23"/>
    </location>
</feature>
<dbReference type="PANTHER" id="PTHR46010:SF1">
    <property type="entry name" value="PROTEIN IWS1 HOMOLOG"/>
    <property type="match status" value="1"/>
</dbReference>
<keyword evidence="5" id="KW-1185">Reference proteome</keyword>
<feature type="compositionally biased region" description="Basic and acidic residues" evidence="2">
    <location>
        <begin position="128"/>
        <end position="148"/>
    </location>
</feature>
<dbReference type="PANTHER" id="PTHR46010">
    <property type="entry name" value="PROTEIN IWS1 HOMOLOG"/>
    <property type="match status" value="1"/>
</dbReference>
<feature type="compositionally biased region" description="Basic residues" evidence="2">
    <location>
        <begin position="95"/>
        <end position="127"/>
    </location>
</feature>
<dbReference type="InterPro" id="IPR017923">
    <property type="entry name" value="TFIIS_N"/>
</dbReference>
<dbReference type="Pfam" id="PF08711">
    <property type="entry name" value="Med26"/>
    <property type="match status" value="1"/>
</dbReference>
<dbReference type="Gene3D" id="1.20.930.10">
    <property type="entry name" value="Conserved domain common to transcription factors TFIIS, elongin A, CRSP70"/>
    <property type="match status" value="1"/>
</dbReference>